<dbReference type="InterPro" id="IPR050832">
    <property type="entry name" value="Bact_Acetyltransf"/>
</dbReference>
<evidence type="ECO:0000313" key="4">
    <source>
        <dbReference type="EMBL" id="MBH9579399.1"/>
    </source>
</evidence>
<dbReference type="PROSITE" id="PS51186">
    <property type="entry name" value="GNAT"/>
    <property type="match status" value="1"/>
</dbReference>
<evidence type="ECO:0000313" key="5">
    <source>
        <dbReference type="Proteomes" id="UP000613266"/>
    </source>
</evidence>
<accession>A0A931J4E0</accession>
<keyword evidence="5" id="KW-1185">Reference proteome</keyword>
<feature type="domain" description="N-acetyltransferase" evidence="3">
    <location>
        <begin position="5"/>
        <end position="174"/>
    </location>
</feature>
<keyword evidence="2" id="KW-0012">Acyltransferase</keyword>
<evidence type="ECO:0000259" key="3">
    <source>
        <dbReference type="PROSITE" id="PS51186"/>
    </source>
</evidence>
<protein>
    <submittedName>
        <fullName evidence="4">GNAT family N-acetyltransferase</fullName>
    </submittedName>
</protein>
<dbReference type="InterPro" id="IPR016181">
    <property type="entry name" value="Acyl_CoA_acyltransferase"/>
</dbReference>
<dbReference type="CDD" id="cd04301">
    <property type="entry name" value="NAT_SF"/>
    <property type="match status" value="1"/>
</dbReference>
<dbReference type="AlphaFoldDB" id="A0A931J4E0"/>
<evidence type="ECO:0000256" key="2">
    <source>
        <dbReference type="ARBA" id="ARBA00023315"/>
    </source>
</evidence>
<dbReference type="GO" id="GO:0016747">
    <property type="term" value="F:acyltransferase activity, transferring groups other than amino-acyl groups"/>
    <property type="evidence" value="ECO:0007669"/>
    <property type="project" value="InterPro"/>
</dbReference>
<keyword evidence="1" id="KW-0808">Transferase</keyword>
<dbReference type="Pfam" id="PF00583">
    <property type="entry name" value="Acetyltransf_1"/>
    <property type="match status" value="1"/>
</dbReference>
<comment type="caution">
    <text evidence="4">The sequence shown here is derived from an EMBL/GenBank/DDBJ whole genome shotgun (WGS) entry which is preliminary data.</text>
</comment>
<name>A0A931J4E0_9BURK</name>
<organism evidence="4 5">
    <name type="scientific">Inhella proteolytica</name>
    <dbReference type="NCBI Taxonomy" id="2795029"/>
    <lineage>
        <taxon>Bacteria</taxon>
        <taxon>Pseudomonadati</taxon>
        <taxon>Pseudomonadota</taxon>
        <taxon>Betaproteobacteria</taxon>
        <taxon>Burkholderiales</taxon>
        <taxon>Sphaerotilaceae</taxon>
        <taxon>Inhella</taxon>
    </lineage>
</organism>
<dbReference type="InterPro" id="IPR000182">
    <property type="entry name" value="GNAT_dom"/>
</dbReference>
<dbReference type="SUPFAM" id="SSF55729">
    <property type="entry name" value="Acyl-CoA N-acyltransferases (Nat)"/>
    <property type="match status" value="1"/>
</dbReference>
<dbReference type="Gene3D" id="3.40.630.30">
    <property type="match status" value="1"/>
</dbReference>
<dbReference type="PANTHER" id="PTHR43877">
    <property type="entry name" value="AMINOALKYLPHOSPHONATE N-ACETYLTRANSFERASE-RELATED-RELATED"/>
    <property type="match status" value="1"/>
</dbReference>
<reference evidence="4" key="1">
    <citation type="submission" date="2020-12" db="EMBL/GenBank/DDBJ databases">
        <title>The genome sequence of Inhella sp. 1Y17.</title>
        <authorList>
            <person name="Liu Y."/>
        </authorList>
    </citation>
    <scope>NUCLEOTIDE SEQUENCE</scope>
    <source>
        <strain evidence="4">1Y17</strain>
    </source>
</reference>
<proteinExistence type="predicted"/>
<gene>
    <name evidence="4" type="ORF">I7X39_21080</name>
</gene>
<evidence type="ECO:0000256" key="1">
    <source>
        <dbReference type="ARBA" id="ARBA00022679"/>
    </source>
</evidence>
<dbReference type="EMBL" id="JAEDAK010000022">
    <property type="protein sequence ID" value="MBH9579399.1"/>
    <property type="molecule type" value="Genomic_DNA"/>
</dbReference>
<dbReference type="Proteomes" id="UP000613266">
    <property type="component" value="Unassembled WGS sequence"/>
</dbReference>
<dbReference type="RefSeq" id="WP_198113277.1">
    <property type="nucleotide sequence ID" value="NZ_JAEDAK010000022.1"/>
</dbReference>
<sequence length="174" mass="18788">MTATTLVRRLGADDAPAYRALSLRAYAEHPDAFTATVSERAAQPMSFWLARASEAPDAPECVFGAFADGVLVGSAGLEFETRPKTCHKALLFGMYVAPEARGLGLGVDLVQAVLAAARSREWVRVVRLTVTEGNAAAENLYARCGFKRFGVEPMAMRDVETGQFFGKVHMACEL</sequence>